<keyword evidence="3" id="KW-1185">Reference proteome</keyword>
<reference evidence="3" key="2">
    <citation type="journal article" date="2013" name="Nat. Commun.">
        <title>Genome of the Chinese tree shrew.</title>
        <authorList>
            <person name="Fan Y."/>
            <person name="Huang Z.Y."/>
            <person name="Cao C.C."/>
            <person name="Chen C.S."/>
            <person name="Chen Y.X."/>
            <person name="Fan D.D."/>
            <person name="He J."/>
            <person name="Hou H.L."/>
            <person name="Hu L."/>
            <person name="Hu X.T."/>
            <person name="Jiang X.T."/>
            <person name="Lai R."/>
            <person name="Lang Y.S."/>
            <person name="Liang B."/>
            <person name="Liao S.G."/>
            <person name="Mu D."/>
            <person name="Ma Y.Y."/>
            <person name="Niu Y.Y."/>
            <person name="Sun X.Q."/>
            <person name="Xia J.Q."/>
            <person name="Xiao J."/>
            <person name="Xiong Z.Q."/>
            <person name="Xu L."/>
            <person name="Yang L."/>
            <person name="Zhang Y."/>
            <person name="Zhao W."/>
            <person name="Zhao X.D."/>
            <person name="Zheng Y.T."/>
            <person name="Zhou J.M."/>
            <person name="Zhu Y.B."/>
            <person name="Zhang G.J."/>
            <person name="Wang J."/>
            <person name="Yao Y.G."/>
        </authorList>
    </citation>
    <scope>NUCLEOTIDE SEQUENCE [LARGE SCALE GENOMIC DNA]</scope>
</reference>
<reference evidence="3" key="1">
    <citation type="submission" date="2012-07" db="EMBL/GenBank/DDBJ databases">
        <title>Genome of the Chinese tree shrew, a rising model animal genetically related to primates.</title>
        <authorList>
            <person name="Zhang G."/>
            <person name="Fan Y."/>
            <person name="Yao Y."/>
            <person name="Huang Z."/>
        </authorList>
    </citation>
    <scope>NUCLEOTIDE SEQUENCE [LARGE SCALE GENOMIC DNA]</scope>
</reference>
<organism evidence="2 3">
    <name type="scientific">Tupaia chinensis</name>
    <name type="common">Chinese tree shrew</name>
    <name type="synonym">Tupaia belangeri chinensis</name>
    <dbReference type="NCBI Taxonomy" id="246437"/>
    <lineage>
        <taxon>Eukaryota</taxon>
        <taxon>Metazoa</taxon>
        <taxon>Chordata</taxon>
        <taxon>Craniata</taxon>
        <taxon>Vertebrata</taxon>
        <taxon>Euteleostomi</taxon>
        <taxon>Mammalia</taxon>
        <taxon>Eutheria</taxon>
        <taxon>Euarchontoglires</taxon>
        <taxon>Scandentia</taxon>
        <taxon>Tupaiidae</taxon>
        <taxon>Tupaia</taxon>
    </lineage>
</organism>
<feature type="compositionally biased region" description="Polar residues" evidence="1">
    <location>
        <begin position="209"/>
        <end position="223"/>
    </location>
</feature>
<feature type="region of interest" description="Disordered" evidence="1">
    <location>
        <begin position="124"/>
        <end position="168"/>
    </location>
</feature>
<evidence type="ECO:0000313" key="2">
    <source>
        <dbReference type="EMBL" id="ELW66061.1"/>
    </source>
</evidence>
<dbReference type="AlphaFoldDB" id="L9KTE2"/>
<dbReference type="InParanoid" id="L9KTE2"/>
<name>L9KTE2_TUPCH</name>
<protein>
    <submittedName>
        <fullName evidence="2">Uncharacterized protein</fullName>
    </submittedName>
</protein>
<proteinExistence type="predicted"/>
<evidence type="ECO:0000256" key="1">
    <source>
        <dbReference type="SAM" id="MobiDB-lite"/>
    </source>
</evidence>
<accession>L9KTE2</accession>
<dbReference type="Proteomes" id="UP000011518">
    <property type="component" value="Unassembled WGS sequence"/>
</dbReference>
<feature type="region of interest" description="Disordered" evidence="1">
    <location>
        <begin position="190"/>
        <end position="223"/>
    </location>
</feature>
<dbReference type="EMBL" id="KB320663">
    <property type="protein sequence ID" value="ELW66061.1"/>
    <property type="molecule type" value="Genomic_DNA"/>
</dbReference>
<evidence type="ECO:0000313" key="3">
    <source>
        <dbReference type="Proteomes" id="UP000011518"/>
    </source>
</evidence>
<feature type="compositionally biased region" description="Basic and acidic residues" evidence="1">
    <location>
        <begin position="124"/>
        <end position="140"/>
    </location>
</feature>
<dbReference type="eggNOG" id="ENOG502T3XJ">
    <property type="taxonomic scope" value="Eukaryota"/>
</dbReference>
<sequence>MVTSYHETLKAEGDFHCVQLTSTGDKSLARSPAAQSELVCGRRSRAGNKTLLAEPRQESVWGLVAWPKPSQEQAPWWEEEYFSLPPLTGPCLCECSLRTKVMLHPQPTPASCFIPPTFPALASKKEPTSVEDQPQREPRSACHTKAPKAGPKLPPKAKFQSCPKAGKASQALRPLAPMAIWPQVLIKNPAKSSPLKGRHAPAAKEAASSLGTSDNPLPHLSSK</sequence>
<gene>
    <name evidence="2" type="ORF">TREES_T100014830</name>
</gene>